<dbReference type="VEuPathDB" id="PiroplasmaDB:BEWA_051620"/>
<reference evidence="3 4" key="1">
    <citation type="journal article" date="2012" name="BMC Genomics">
        <title>Comparative genomic analysis and phylogenetic position of Theileria equi.</title>
        <authorList>
            <person name="Kappmeyer L.S."/>
            <person name="Thiagarajan M."/>
            <person name="Herndon D.R."/>
            <person name="Ramsay J.D."/>
            <person name="Caler E."/>
            <person name="Djikeng A."/>
            <person name="Gillespie J.J."/>
            <person name="Lau A.O."/>
            <person name="Roalson E.H."/>
            <person name="Silva J.C."/>
            <person name="Silva M.G."/>
            <person name="Suarez C.E."/>
            <person name="Ueti M.W."/>
            <person name="Nene V.M."/>
            <person name="Mealey R.H."/>
            <person name="Knowles D.P."/>
            <person name="Brayton K.A."/>
        </authorList>
    </citation>
    <scope>NUCLEOTIDE SEQUENCE [LARGE SCALE GENOMIC DNA]</scope>
    <source>
        <strain evidence="3 4">WA</strain>
    </source>
</reference>
<evidence type="ECO:0000256" key="2">
    <source>
        <dbReference type="SAM" id="Phobius"/>
    </source>
</evidence>
<keyword evidence="4" id="KW-1185">Reference proteome</keyword>
<dbReference type="Proteomes" id="UP000031512">
    <property type="component" value="Unassembled WGS sequence"/>
</dbReference>
<dbReference type="eggNOG" id="ENOG502QXD6">
    <property type="taxonomic scope" value="Eukaryota"/>
</dbReference>
<feature type="region of interest" description="Disordered" evidence="1">
    <location>
        <begin position="645"/>
        <end position="678"/>
    </location>
</feature>
<name>L1LCY0_THEEQ</name>
<feature type="compositionally biased region" description="Basic residues" evidence="1">
    <location>
        <begin position="648"/>
        <end position="657"/>
    </location>
</feature>
<feature type="transmembrane region" description="Helical" evidence="2">
    <location>
        <begin position="578"/>
        <end position="611"/>
    </location>
</feature>
<keyword evidence="2" id="KW-0812">Transmembrane</keyword>
<keyword evidence="2" id="KW-0472">Membrane</keyword>
<dbReference type="EMBL" id="ACOU01000003">
    <property type="protein sequence ID" value="EKX73110.1"/>
    <property type="molecule type" value="Genomic_DNA"/>
</dbReference>
<comment type="caution">
    <text evidence="3">The sequence shown here is derived from an EMBL/GenBank/DDBJ whole genome shotgun (WGS) entry which is preliminary data.</text>
</comment>
<dbReference type="RefSeq" id="XP_004832562.1">
    <property type="nucleotide sequence ID" value="XM_004832505.1"/>
</dbReference>
<dbReference type="GeneID" id="15803080"/>
<feature type="region of interest" description="Disordered" evidence="1">
    <location>
        <begin position="114"/>
        <end position="155"/>
    </location>
</feature>
<dbReference type="KEGG" id="beq:BEWA_051620"/>
<evidence type="ECO:0000313" key="3">
    <source>
        <dbReference type="EMBL" id="EKX73110.1"/>
    </source>
</evidence>
<feature type="compositionally biased region" description="Basic and acidic residues" evidence="1">
    <location>
        <begin position="658"/>
        <end position="670"/>
    </location>
</feature>
<dbReference type="AlphaFoldDB" id="L1LCY0"/>
<organism evidence="3 4">
    <name type="scientific">Theileria equi strain WA</name>
    <dbReference type="NCBI Taxonomy" id="1537102"/>
    <lineage>
        <taxon>Eukaryota</taxon>
        <taxon>Sar</taxon>
        <taxon>Alveolata</taxon>
        <taxon>Apicomplexa</taxon>
        <taxon>Aconoidasida</taxon>
        <taxon>Piroplasmida</taxon>
        <taxon>Theileriidae</taxon>
        <taxon>Theileria</taxon>
    </lineage>
</organism>
<protein>
    <submittedName>
        <fullName evidence="3">Uncharacterized protein</fullName>
    </submittedName>
</protein>
<accession>L1LCY0</accession>
<gene>
    <name evidence="3" type="ORF">BEWA_051620</name>
</gene>
<sequence>MDDIDCDRSLNVLVKEDNKMNFNHRKNEVYEHREEKNDFSAFRYMGWKSQNLRVVILILALIFMQKPILCMDVQGIDIFPRQDEFVQTFGGTTTVYPEASTKVVDKFIKKEPNCGSSKPSEGLLDVPSESPKDQGVSSKNKKTFSRDTSLPTDDKQDELNAYKRLEFVSSHTENTKFSLDAVDGHVGGDLHEFEAIIQSLNKLKGTMIKHNLDLDGYILRVKELRHANVHLCASTSGSCKFCSAMEVLYKEFDFVLREIDMVRKGNIYYSRDSGHILDKITVMEALHGLYIVYRTPFTVLRHNFVVYRRMENFASKVMFHHVPNGSKKLYKYLYHYFNKSMEWIYSSGIKLLRYTHLSRNFFAKKSLVLDSVISKFLNMEFHINVYEHEKIEEPTLLSVYWSKIKRLLYKHYMYTKFAVLKNRSIDILKIYSRPSLQAADVDSGYNLDYIDSEQSGDLYYLNDSKYSILTVLLKMYLFKLLVTLQSVFIQILRHVCLFSHIFVKLPGNDVTVDTYSASLWHVKDDSIFNLKNSYIILRNISLITLHRFDKFLDFCFSYANTLNPELSVLVPRDLSNRIFFISVIIIISLLMILFLRFLMSVLSLLLSGCIYGSSSSLNKGRMRNMYQKSLFRRLIQTLMKSFTPQNKTHPRRKHRHYRNYDDENTHDSFKAYKPNTRM</sequence>
<keyword evidence="2" id="KW-1133">Transmembrane helix</keyword>
<evidence type="ECO:0000256" key="1">
    <source>
        <dbReference type="SAM" id="MobiDB-lite"/>
    </source>
</evidence>
<proteinExistence type="predicted"/>
<evidence type="ECO:0000313" key="4">
    <source>
        <dbReference type="Proteomes" id="UP000031512"/>
    </source>
</evidence>
<dbReference type="OrthoDB" id="361993at2759"/>